<dbReference type="RefSeq" id="WP_206741631.1">
    <property type="nucleotide sequence ID" value="NZ_ARYL01000102.1"/>
</dbReference>
<dbReference type="Pfam" id="PF00593">
    <property type="entry name" value="TonB_dep_Rec_b-barrel"/>
    <property type="match status" value="1"/>
</dbReference>
<keyword evidence="2" id="KW-0472">Membrane</keyword>
<reference evidence="5 6" key="1">
    <citation type="journal article" date="2014" name="Antonie Van Leeuwenhoek">
        <title>Hyphomonas beringensis sp. nov. and Hyphomonas chukchiensis sp. nov., isolated from surface seawater of the Bering Sea and Chukchi Sea.</title>
        <authorList>
            <person name="Li C."/>
            <person name="Lai Q."/>
            <person name="Li G."/>
            <person name="Dong C."/>
            <person name="Wang J."/>
            <person name="Liao Y."/>
            <person name="Shao Z."/>
        </authorList>
    </citation>
    <scope>NUCLEOTIDE SEQUENCE [LARGE SCALE GENOMIC DNA]</scope>
    <source>
        <strain evidence="5 6">SCH89</strain>
    </source>
</reference>
<proteinExistence type="predicted"/>
<dbReference type="AlphaFoldDB" id="A0A059G1W4"/>
<evidence type="ECO:0000256" key="2">
    <source>
        <dbReference type="ARBA" id="ARBA00023136"/>
    </source>
</evidence>
<feature type="domain" description="TonB-dependent receptor-like beta-barrel" evidence="4">
    <location>
        <begin position="39"/>
        <end position="429"/>
    </location>
</feature>
<gene>
    <name evidence="5" type="ORF">HOC_20503</name>
</gene>
<organism evidence="5 6">
    <name type="scientific">Hyphomonas oceanitis SCH89</name>
    <dbReference type="NCBI Taxonomy" id="1280953"/>
    <lineage>
        <taxon>Bacteria</taxon>
        <taxon>Pseudomonadati</taxon>
        <taxon>Pseudomonadota</taxon>
        <taxon>Alphaproteobacteria</taxon>
        <taxon>Hyphomonadales</taxon>
        <taxon>Hyphomonadaceae</taxon>
        <taxon>Hyphomonas</taxon>
    </lineage>
</organism>
<evidence type="ECO:0000313" key="6">
    <source>
        <dbReference type="Proteomes" id="UP000024942"/>
    </source>
</evidence>
<dbReference type="SUPFAM" id="SSF56935">
    <property type="entry name" value="Porins"/>
    <property type="match status" value="1"/>
</dbReference>
<comment type="caution">
    <text evidence="5">The sequence shown here is derived from an EMBL/GenBank/DDBJ whole genome shotgun (WGS) entry which is preliminary data.</text>
</comment>
<dbReference type="EMBL" id="ARYL01000102">
    <property type="protein sequence ID" value="KCZ97766.1"/>
    <property type="molecule type" value="Genomic_DNA"/>
</dbReference>
<dbReference type="Proteomes" id="UP000024942">
    <property type="component" value="Unassembled WGS sequence"/>
</dbReference>
<sequence length="463" mass="50463">QLHHAAGHDHQLMTAEGVLKGAIPAIALSGGNMEWAIGAQYRWFGTQNDVSNIANFDINPCIEEGAPLSSCQGNPRGPMSIFTATQLRGYDQSVSAEFAELSLPFSDTFNVNFAIRHESHDAGDTVNPKISAKWQFHPDYAIRGSVGTAYRTPSIAQLDPSLSASLTAAFGATRVPVTLRGNPDIKPETSTSYNFGFIANPGNFSGRIDYWRYDLKDQLITEDAGALIEALLPTGQPDRCSDPAFQDLAARFQFNAAGCGTVAGIARVDYLNVNGPDTSLDGIDVSASYLFENVLQGDLSLGFQGTYNFRYQVDAREQYGIEITPAYDAVGLFNASRDPNSLPQYRGQIFANWERENQNLRAVANYIDGIDDERAGNGKSSDLFSSLPGYPLGTFAPTGAKIDSFFTIDLHYLRNLPRDAKLSLSVSNLLDENPPFARTDRSYDAFIGSPLGRVFKVGLSKEF</sequence>
<accession>A0A059G1W4</accession>
<evidence type="ECO:0000256" key="3">
    <source>
        <dbReference type="ARBA" id="ARBA00023237"/>
    </source>
</evidence>
<feature type="non-terminal residue" evidence="5">
    <location>
        <position position="1"/>
    </location>
</feature>
<dbReference type="InterPro" id="IPR036942">
    <property type="entry name" value="Beta-barrel_TonB_sf"/>
</dbReference>
<evidence type="ECO:0000256" key="1">
    <source>
        <dbReference type="ARBA" id="ARBA00004442"/>
    </source>
</evidence>
<evidence type="ECO:0000259" key="4">
    <source>
        <dbReference type="Pfam" id="PF00593"/>
    </source>
</evidence>
<protein>
    <submittedName>
        <fullName evidence="5">TonB-dependent receptor</fullName>
    </submittedName>
</protein>
<keyword evidence="6" id="KW-1185">Reference proteome</keyword>
<dbReference type="InterPro" id="IPR000531">
    <property type="entry name" value="Beta-barrel_TonB"/>
</dbReference>
<dbReference type="Gene3D" id="2.40.170.20">
    <property type="entry name" value="TonB-dependent receptor, beta-barrel domain"/>
    <property type="match status" value="1"/>
</dbReference>
<evidence type="ECO:0000313" key="5">
    <source>
        <dbReference type="EMBL" id="KCZ97766.1"/>
    </source>
</evidence>
<dbReference type="GO" id="GO:0009279">
    <property type="term" value="C:cell outer membrane"/>
    <property type="evidence" value="ECO:0007669"/>
    <property type="project" value="UniProtKB-SubCell"/>
</dbReference>
<dbReference type="eggNOG" id="COG4771">
    <property type="taxonomic scope" value="Bacteria"/>
</dbReference>
<keyword evidence="3" id="KW-0998">Cell outer membrane</keyword>
<keyword evidence="5" id="KW-0675">Receptor</keyword>
<dbReference type="PATRIC" id="fig|1280953.3.peg.4073"/>
<comment type="subcellular location">
    <subcellularLocation>
        <location evidence="1">Cell outer membrane</location>
    </subcellularLocation>
</comment>
<dbReference type="PANTHER" id="PTHR47234">
    <property type="match status" value="1"/>
</dbReference>
<name>A0A059G1W4_9PROT</name>
<dbReference type="PANTHER" id="PTHR47234:SF2">
    <property type="entry name" value="TONB-DEPENDENT RECEPTOR"/>
    <property type="match status" value="1"/>
</dbReference>
<dbReference type="STRING" id="1280953.HOC_20503"/>